<evidence type="ECO:0000313" key="2">
    <source>
        <dbReference type="Proteomes" id="UP000178065"/>
    </source>
</evidence>
<dbReference type="PANTHER" id="PTHR38813">
    <property type="match status" value="1"/>
</dbReference>
<dbReference type="InterPro" id="IPR052747">
    <property type="entry name" value="TA_system_RelE_toxin"/>
</dbReference>
<dbReference type="AlphaFoldDB" id="A0A1G2QZ44"/>
<evidence type="ECO:0008006" key="3">
    <source>
        <dbReference type="Google" id="ProtNLM"/>
    </source>
</evidence>
<name>A0A1G2QZ44_9BACT</name>
<comment type="caution">
    <text evidence="1">The sequence shown here is derived from an EMBL/GenBank/DDBJ whole genome shotgun (WGS) entry which is preliminary data.</text>
</comment>
<dbReference type="STRING" id="1802448.A2672_02685"/>
<dbReference type="EMBL" id="MHTT01000010">
    <property type="protein sequence ID" value="OHA65850.1"/>
    <property type="molecule type" value="Genomic_DNA"/>
</dbReference>
<dbReference type="PANTHER" id="PTHR38813:SF1">
    <property type="entry name" value="TOXIN RELE1-RELATED"/>
    <property type="match status" value="1"/>
</dbReference>
<evidence type="ECO:0000313" key="1">
    <source>
        <dbReference type="EMBL" id="OHA65850.1"/>
    </source>
</evidence>
<dbReference type="SUPFAM" id="SSF143011">
    <property type="entry name" value="RelE-like"/>
    <property type="match status" value="1"/>
</dbReference>
<accession>A0A1G2QZ44</accession>
<organism evidence="1 2">
    <name type="scientific">Candidatus Wildermuthbacteria bacterium RIFCSPHIGHO2_01_FULL_49_22b</name>
    <dbReference type="NCBI Taxonomy" id="1802448"/>
    <lineage>
        <taxon>Bacteria</taxon>
        <taxon>Candidatus Wildermuthiibacteriota</taxon>
    </lineage>
</organism>
<gene>
    <name evidence="1" type="ORF">A2672_02685</name>
</gene>
<dbReference type="Gene3D" id="3.30.2310.20">
    <property type="entry name" value="RelE-like"/>
    <property type="match status" value="1"/>
</dbReference>
<sequence length="80" mass="9112">MDKISKALKRLSPKERGQVKELLLKIESGELAGLDVKKLKGRGDIFRVRRGDLRVIFQRKNGAVSILAVERRSEGTYKNF</sequence>
<protein>
    <recommendedName>
        <fullName evidence="3">Type II toxin-antitoxin system RelE/ParE family toxin</fullName>
    </recommendedName>
</protein>
<reference evidence="1 2" key="1">
    <citation type="journal article" date="2016" name="Nat. Commun.">
        <title>Thousands of microbial genomes shed light on interconnected biogeochemical processes in an aquifer system.</title>
        <authorList>
            <person name="Anantharaman K."/>
            <person name="Brown C.T."/>
            <person name="Hug L.A."/>
            <person name="Sharon I."/>
            <person name="Castelle C.J."/>
            <person name="Probst A.J."/>
            <person name="Thomas B.C."/>
            <person name="Singh A."/>
            <person name="Wilkins M.J."/>
            <person name="Karaoz U."/>
            <person name="Brodie E.L."/>
            <person name="Williams K.H."/>
            <person name="Hubbard S.S."/>
            <person name="Banfield J.F."/>
        </authorList>
    </citation>
    <scope>NUCLEOTIDE SEQUENCE [LARGE SCALE GENOMIC DNA]</scope>
</reference>
<dbReference type="Proteomes" id="UP000178065">
    <property type="component" value="Unassembled WGS sequence"/>
</dbReference>
<proteinExistence type="predicted"/>
<dbReference type="InterPro" id="IPR035093">
    <property type="entry name" value="RelE/ParE_toxin_dom_sf"/>
</dbReference>